<accession>A0ABR6WKL3</accession>
<evidence type="ECO:0000313" key="3">
    <source>
        <dbReference type="Proteomes" id="UP000653358"/>
    </source>
</evidence>
<gene>
    <name evidence="2" type="ORF">GH807_06895</name>
</gene>
<proteinExistence type="predicted"/>
<keyword evidence="1" id="KW-1133">Transmembrane helix</keyword>
<keyword evidence="1" id="KW-0812">Transmembrane</keyword>
<dbReference type="Proteomes" id="UP000653358">
    <property type="component" value="Unassembled WGS sequence"/>
</dbReference>
<reference evidence="2 3" key="1">
    <citation type="journal article" date="2020" name="mSystems">
        <title>Defining Genomic and Predicted Metabolic Features of the Acetobacterium Genus.</title>
        <authorList>
            <person name="Ross D.E."/>
            <person name="Marshall C.W."/>
            <person name="Gulliver D."/>
            <person name="May H.D."/>
            <person name="Norman R.S."/>
        </authorList>
    </citation>
    <scope>NUCLEOTIDE SEQUENCE [LARGE SCALE GENOMIC DNA]</scope>
    <source>
        <strain evidence="2 3">DSM 9173</strain>
    </source>
</reference>
<sequence>MKLKIIGKLKSEKGASLPFVLIIGMVIMILVASLLAAANSDFTFTQQSLESRQAYIDAKSVIEFGKIEINSRMTALKNKNEEIKNATDAATLTTLISQRATLITTLDDPFTIYGAKDSVTDNLDITTLSLSPASGDALGVCTVALTGAGTDTTQYAFDIKTQNLKRKLDYKVDFAYKVTTATTATTNNWKGSSYVPDTKPINTDGTDWTKVTTLQNQNLTSKTNICVTAAAQTYYATQYLSASSDIVFQGNLVIKKNTTLYIQCNQLWVTGSITLEEGSTLIVTGNGNNNKKQMIVDGLIKSDTNNLNHSEDINISNLDYFESKGLNLYGSNGSDFFKLDSKTIKINGDVSLNNIEGYNYNNGVSTTEITTQYFDCSGKTSIENSGSSSIPFVFASIDGILNIRFVGGYDQQDSHVDINDANLVIFGSSFYLKSSNKQYDSYRDYTNWWSSYWDYFYWDHLYVEANNIYLEGTSIRMTWKSLLFVRNNNDTNVFTQSKISYLDNSTDNLGPGSYTGKRFVWNISGTAWEFGRIISSDLNRTGDYPANTSIGTVTLGLETYY</sequence>
<organism evidence="2 3">
    <name type="scientific">Acetobacterium tundrae</name>
    <dbReference type="NCBI Taxonomy" id="132932"/>
    <lineage>
        <taxon>Bacteria</taxon>
        <taxon>Bacillati</taxon>
        <taxon>Bacillota</taxon>
        <taxon>Clostridia</taxon>
        <taxon>Eubacteriales</taxon>
        <taxon>Eubacteriaceae</taxon>
        <taxon>Acetobacterium</taxon>
    </lineage>
</organism>
<comment type="caution">
    <text evidence="2">The sequence shown here is derived from an EMBL/GenBank/DDBJ whole genome shotgun (WGS) entry which is preliminary data.</text>
</comment>
<keyword evidence="1" id="KW-0472">Membrane</keyword>
<dbReference type="EMBL" id="WJBB01000006">
    <property type="protein sequence ID" value="MBC3796776.1"/>
    <property type="molecule type" value="Genomic_DNA"/>
</dbReference>
<protein>
    <recommendedName>
        <fullName evidence="4">Flp pilus-assembly TadG-like N-terminal domain-containing protein</fullName>
    </recommendedName>
</protein>
<evidence type="ECO:0000313" key="2">
    <source>
        <dbReference type="EMBL" id="MBC3796776.1"/>
    </source>
</evidence>
<name>A0ABR6WKL3_9FIRM</name>
<feature type="transmembrane region" description="Helical" evidence="1">
    <location>
        <begin position="20"/>
        <end position="38"/>
    </location>
</feature>
<keyword evidence="3" id="KW-1185">Reference proteome</keyword>
<dbReference type="RefSeq" id="WP_148603480.1">
    <property type="nucleotide sequence ID" value="NZ_RXYB01000008.1"/>
</dbReference>
<evidence type="ECO:0000256" key="1">
    <source>
        <dbReference type="SAM" id="Phobius"/>
    </source>
</evidence>
<evidence type="ECO:0008006" key="4">
    <source>
        <dbReference type="Google" id="ProtNLM"/>
    </source>
</evidence>